<dbReference type="AlphaFoldDB" id="M7XDT6"/>
<feature type="domain" description="CCHC-type" evidence="3">
    <location>
        <begin position="256"/>
        <end position="271"/>
    </location>
</feature>
<keyword evidence="1" id="KW-0507">mRNA processing</keyword>
<evidence type="ECO:0000313" key="5">
    <source>
        <dbReference type="Proteomes" id="UP000016926"/>
    </source>
</evidence>
<feature type="domain" description="CCHC-type" evidence="3">
    <location>
        <begin position="285"/>
        <end position="299"/>
    </location>
</feature>
<evidence type="ECO:0000256" key="2">
    <source>
        <dbReference type="PROSITE-ProRule" id="PRU00047"/>
    </source>
</evidence>
<dbReference type="InterPro" id="IPR025836">
    <property type="entry name" value="Zn_knuckle_CX2CX4HX4C"/>
</dbReference>
<evidence type="ECO:0000256" key="1">
    <source>
        <dbReference type="ARBA" id="ARBA00022664"/>
    </source>
</evidence>
<feature type="domain" description="CCHC-type" evidence="3">
    <location>
        <begin position="151"/>
        <end position="166"/>
    </location>
</feature>
<dbReference type="Gene3D" id="4.10.60.10">
    <property type="entry name" value="Zinc finger, CCHC-type"/>
    <property type="match status" value="3"/>
</dbReference>
<dbReference type="GO" id="GO:0006397">
    <property type="term" value="P:mRNA processing"/>
    <property type="evidence" value="ECO:0007669"/>
    <property type="project" value="UniProtKB-KW"/>
</dbReference>
<dbReference type="InterPro" id="IPR051714">
    <property type="entry name" value="Znf_CCHC_NABP"/>
</dbReference>
<feature type="domain" description="CCHC-type" evidence="3">
    <location>
        <begin position="127"/>
        <end position="142"/>
    </location>
</feature>
<accession>M7XDT6</accession>
<dbReference type="GO" id="GO:0003676">
    <property type="term" value="F:nucleic acid binding"/>
    <property type="evidence" value="ECO:0007669"/>
    <property type="project" value="InterPro"/>
</dbReference>
<dbReference type="SUPFAM" id="SSF57756">
    <property type="entry name" value="Retrovirus zinc finger-like domains"/>
    <property type="match status" value="4"/>
</dbReference>
<keyword evidence="2" id="KW-0863">Zinc-finger</keyword>
<dbReference type="Pfam" id="PF00098">
    <property type="entry name" value="zf-CCHC"/>
    <property type="match status" value="5"/>
</dbReference>
<dbReference type="GeneID" id="27365212"/>
<reference evidence="4 5" key="1">
    <citation type="journal article" date="2012" name="Nat. Commun.">
        <title>A multi-omic map of the lipid-producing yeast Rhodosporidium toruloides.</title>
        <authorList>
            <person name="Zhu Z."/>
            <person name="Zhang S."/>
            <person name="Liu H."/>
            <person name="Shen H."/>
            <person name="Lin X."/>
            <person name="Yang F."/>
            <person name="Zhou Y.J."/>
            <person name="Jin G."/>
            <person name="Ye M."/>
            <person name="Zou H."/>
            <person name="Zou H."/>
            <person name="Zhao Z.K."/>
        </authorList>
    </citation>
    <scope>NUCLEOTIDE SEQUENCE [LARGE SCALE GENOMIC DNA]</scope>
    <source>
        <strain evidence="4 5">NP11</strain>
    </source>
</reference>
<organism evidence="4 5">
    <name type="scientific">Rhodotorula toruloides (strain NP11)</name>
    <name type="common">Yeast</name>
    <name type="synonym">Rhodosporidium toruloides</name>
    <dbReference type="NCBI Taxonomy" id="1130832"/>
    <lineage>
        <taxon>Eukaryota</taxon>
        <taxon>Fungi</taxon>
        <taxon>Dikarya</taxon>
        <taxon>Basidiomycota</taxon>
        <taxon>Pucciniomycotina</taxon>
        <taxon>Microbotryomycetes</taxon>
        <taxon>Sporidiobolales</taxon>
        <taxon>Sporidiobolaceae</taxon>
        <taxon>Rhodotorula</taxon>
    </lineage>
</organism>
<feature type="domain" description="CCHC-type" evidence="3">
    <location>
        <begin position="179"/>
        <end position="195"/>
    </location>
</feature>
<name>M7XDT6_RHOT1</name>
<evidence type="ECO:0000259" key="3">
    <source>
        <dbReference type="PROSITE" id="PS50158"/>
    </source>
</evidence>
<dbReference type="OrthoDB" id="3341596at2759"/>
<keyword evidence="5" id="KW-1185">Reference proteome</keyword>
<dbReference type="EMBL" id="KB722653">
    <property type="protein sequence ID" value="EMS21984.1"/>
    <property type="molecule type" value="Genomic_DNA"/>
</dbReference>
<keyword evidence="2" id="KW-0479">Metal-binding</keyword>
<dbReference type="InterPro" id="IPR001878">
    <property type="entry name" value="Znf_CCHC"/>
</dbReference>
<dbReference type="Proteomes" id="UP000016926">
    <property type="component" value="Unassembled WGS sequence"/>
</dbReference>
<dbReference type="GO" id="GO:0008270">
    <property type="term" value="F:zinc ion binding"/>
    <property type="evidence" value="ECO:0007669"/>
    <property type="project" value="UniProtKB-KW"/>
</dbReference>
<dbReference type="PANTHER" id="PTHR23002">
    <property type="entry name" value="ZINC FINGER CCHC DOMAIN CONTAINING PROTEIN"/>
    <property type="match status" value="1"/>
</dbReference>
<dbReference type="RefSeq" id="XP_016273103.1">
    <property type="nucleotide sequence ID" value="XM_016414882.1"/>
</dbReference>
<dbReference type="HOGENOM" id="CLU_894733_0_0_1"/>
<dbReference type="InterPro" id="IPR036875">
    <property type="entry name" value="Znf_CCHC_sf"/>
</dbReference>
<dbReference type="eggNOG" id="KOG4400">
    <property type="taxonomic scope" value="Eukaryota"/>
</dbReference>
<dbReference type="SMART" id="SM00343">
    <property type="entry name" value="ZnF_C2HC"/>
    <property type="match status" value="6"/>
</dbReference>
<sequence>MPREGTTADPVLALTLATAFCDLDTRPRPSAQPDRAAVAVLSTPRPDLPFPHLSVFFRLANCFRCATDPCERSRAHSAPTDTPPTPEERRRREMAFAQPFPMNRRGCFVCGKPGHIAAACTSTERLCFNCGEPGHESNACPNPKVSDNKQCYSCGGMGHLAADCPSIRVAATLSAAGPKCYNCQQFGHIARSCPNATVEAGAGVGVDGVAPVAPVPVAARPLGARVGGFAPRGGFRGGFMGARGGFMGAQVGGRGRCYGCGGFGHVVATCPTAAAFGAPRGPKTCYKCQQEGHIARDCPLNAVPAETATIA</sequence>
<proteinExistence type="predicted"/>
<dbReference type="PROSITE" id="PS50158">
    <property type="entry name" value="ZF_CCHC"/>
    <property type="match status" value="6"/>
</dbReference>
<dbReference type="Pfam" id="PF14392">
    <property type="entry name" value="zf-CCHC_4"/>
    <property type="match status" value="1"/>
</dbReference>
<feature type="domain" description="CCHC-type" evidence="3">
    <location>
        <begin position="107"/>
        <end position="122"/>
    </location>
</feature>
<protein>
    <submittedName>
        <fullName evidence="4">Zinc finger, CCHC-type protein</fullName>
    </submittedName>
</protein>
<keyword evidence="2" id="KW-0862">Zinc</keyword>
<evidence type="ECO:0000313" key="4">
    <source>
        <dbReference type="EMBL" id="EMS21984.1"/>
    </source>
</evidence>
<gene>
    <name evidence="4" type="ORF">RHTO_01199</name>
</gene>